<dbReference type="EMBL" id="LDJX01000002">
    <property type="protein sequence ID" value="KPM32405.1"/>
    <property type="molecule type" value="Genomic_DNA"/>
</dbReference>
<dbReference type="STRING" id="1300341.I595_821"/>
<dbReference type="RefSeq" id="WP_054558082.1">
    <property type="nucleotide sequence ID" value="NZ_LDJX01000002.1"/>
</dbReference>
<proteinExistence type="predicted"/>
<evidence type="ECO:0000313" key="3">
    <source>
        <dbReference type="Proteomes" id="UP000050280"/>
    </source>
</evidence>
<feature type="domain" description="Beta-lactamase-related" evidence="1">
    <location>
        <begin position="38"/>
        <end position="336"/>
    </location>
</feature>
<reference evidence="2 3" key="1">
    <citation type="submission" date="2015-09" db="EMBL/GenBank/DDBJ databases">
        <title>Genome sequence of the marine flavobacterium Croceitalea dokdonensis DOKDO 023 that contains proton- and sodium-pumping rhodopsins.</title>
        <authorList>
            <person name="Kwon S.-K."/>
            <person name="Lee H.K."/>
            <person name="Kwak M.-J."/>
            <person name="Kim J.F."/>
        </authorList>
    </citation>
    <scope>NUCLEOTIDE SEQUENCE [LARGE SCALE GENOMIC DNA]</scope>
    <source>
        <strain evidence="2 3">DOKDO 023</strain>
    </source>
</reference>
<dbReference type="Proteomes" id="UP000050280">
    <property type="component" value="Unassembled WGS sequence"/>
</dbReference>
<dbReference type="Gene3D" id="3.40.710.10">
    <property type="entry name" value="DD-peptidase/beta-lactamase superfamily"/>
    <property type="match status" value="1"/>
</dbReference>
<dbReference type="PANTHER" id="PTHR46825">
    <property type="entry name" value="D-ALANYL-D-ALANINE-CARBOXYPEPTIDASE/ENDOPEPTIDASE AMPH"/>
    <property type="match status" value="1"/>
</dbReference>
<dbReference type="PATRIC" id="fig|1300341.3.peg.1040"/>
<accession>A0A0P7B0G4</accession>
<dbReference type="AlphaFoldDB" id="A0A0P7B0G4"/>
<organism evidence="2 3">
    <name type="scientific">Croceitalea dokdonensis DOKDO 023</name>
    <dbReference type="NCBI Taxonomy" id="1300341"/>
    <lineage>
        <taxon>Bacteria</taxon>
        <taxon>Pseudomonadati</taxon>
        <taxon>Bacteroidota</taxon>
        <taxon>Flavobacteriia</taxon>
        <taxon>Flavobacteriales</taxon>
        <taxon>Flavobacteriaceae</taxon>
        <taxon>Croceitalea</taxon>
    </lineage>
</organism>
<dbReference type="PANTHER" id="PTHR46825:SF9">
    <property type="entry name" value="BETA-LACTAMASE-RELATED DOMAIN-CONTAINING PROTEIN"/>
    <property type="match status" value="1"/>
</dbReference>
<dbReference type="SUPFAM" id="SSF56601">
    <property type="entry name" value="beta-lactamase/transpeptidase-like"/>
    <property type="match status" value="1"/>
</dbReference>
<keyword evidence="3" id="KW-1185">Reference proteome</keyword>
<name>A0A0P7B0G4_9FLAO</name>
<dbReference type="InterPro" id="IPR050491">
    <property type="entry name" value="AmpC-like"/>
</dbReference>
<evidence type="ECO:0000313" key="2">
    <source>
        <dbReference type="EMBL" id="KPM32405.1"/>
    </source>
</evidence>
<evidence type="ECO:0000259" key="1">
    <source>
        <dbReference type="Pfam" id="PF00144"/>
    </source>
</evidence>
<sequence length="356" mass="39586">MFSFIKKLLGTSPTPKSIVGLQGAALADVLFYNAIIGQKVPGLSVTATRQGEILLQKGYGCSNLENQRPINPSKTLFRIASISKCITGLALGKMVEEGLLDWDDSFYDHVPYFPPKKYDFTLRQLASHTAGIRGYRGKEYALDMPYSIKESLAVFKNDPLLFEPGQGYLYNSFDFVLLSLAMQEACGIPFEAYVREKVLHPLDMYQTFTPRDAVPKDQLARFYTPRTSGFKKAVNVDNFYKLAGGGYISTATDIAKLGEAVLLQQLLCPKTYGQLLQAQRVKGKNTYYGLGFQVSEDAKGRLFYGHVGSSVGAYSNLFVYPNERMVISILVNCTDPKLQSYFDEAINALLEHEALS</sequence>
<dbReference type="InterPro" id="IPR012338">
    <property type="entry name" value="Beta-lactam/transpept-like"/>
</dbReference>
<gene>
    <name evidence="2" type="ORF">I595_821</name>
</gene>
<dbReference type="Pfam" id="PF00144">
    <property type="entry name" value="Beta-lactamase"/>
    <property type="match status" value="1"/>
</dbReference>
<comment type="caution">
    <text evidence="2">The sequence shown here is derived from an EMBL/GenBank/DDBJ whole genome shotgun (WGS) entry which is preliminary data.</text>
</comment>
<dbReference type="OrthoDB" id="9793489at2"/>
<protein>
    <submittedName>
        <fullName evidence="2">Beta-lactamase</fullName>
    </submittedName>
</protein>
<dbReference type="InterPro" id="IPR001466">
    <property type="entry name" value="Beta-lactam-related"/>
</dbReference>